<dbReference type="AlphaFoldDB" id="A0A2P4Y0Z7"/>
<keyword evidence="2" id="KW-1185">Reference proteome</keyword>
<evidence type="ECO:0000313" key="1">
    <source>
        <dbReference type="EMBL" id="POM71476.1"/>
    </source>
</evidence>
<reference evidence="1 2" key="1">
    <citation type="journal article" date="2017" name="Genome Biol. Evol.">
        <title>Phytophthora megakarya and P. palmivora, closely related causal agents of cacao black pod rot, underwent increases in genome sizes and gene numbers by different mechanisms.</title>
        <authorList>
            <person name="Ali S.S."/>
            <person name="Shao J."/>
            <person name="Lary D.J."/>
            <person name="Kronmiller B."/>
            <person name="Shen D."/>
            <person name="Strem M.D."/>
            <person name="Amoako-Attah I."/>
            <person name="Akrofi A.Y."/>
            <person name="Begoude B.A."/>
            <person name="Ten Hoopen G.M."/>
            <person name="Coulibaly K."/>
            <person name="Kebe B.I."/>
            <person name="Melnick R.L."/>
            <person name="Guiltinan M.J."/>
            <person name="Tyler B.M."/>
            <person name="Meinhardt L.W."/>
            <person name="Bailey B.A."/>
        </authorList>
    </citation>
    <scope>NUCLEOTIDE SEQUENCE [LARGE SCALE GENOMIC DNA]</scope>
    <source>
        <strain evidence="2">sbr112.9</strain>
    </source>
</reference>
<accession>A0A2P4Y0Z7</accession>
<comment type="caution">
    <text evidence="1">The sequence shown here is derived from an EMBL/GenBank/DDBJ whole genome shotgun (WGS) entry which is preliminary data.</text>
</comment>
<organism evidence="1 2">
    <name type="scientific">Phytophthora palmivora</name>
    <dbReference type="NCBI Taxonomy" id="4796"/>
    <lineage>
        <taxon>Eukaryota</taxon>
        <taxon>Sar</taxon>
        <taxon>Stramenopiles</taxon>
        <taxon>Oomycota</taxon>
        <taxon>Peronosporomycetes</taxon>
        <taxon>Peronosporales</taxon>
        <taxon>Peronosporaceae</taxon>
        <taxon>Phytophthora</taxon>
    </lineage>
</organism>
<evidence type="ECO:0008006" key="3">
    <source>
        <dbReference type="Google" id="ProtNLM"/>
    </source>
</evidence>
<gene>
    <name evidence="1" type="ORF">PHPALM_11960</name>
</gene>
<dbReference type="OrthoDB" id="116602at2759"/>
<sequence length="134" mass="15287">MQIGGPGHIVEIDETSLKKKSKYGRGLQHPDNWLFGGVDRTTNLWFGILTGADRKKKTLSPILRKHVKSGYTKMIVRFTKRSGSRTHQRSVSFHQGLLSLHQGNRTHYQLNLVRCCLCLTTIDLDIDDAMFLLH</sequence>
<evidence type="ECO:0000313" key="2">
    <source>
        <dbReference type="Proteomes" id="UP000237271"/>
    </source>
</evidence>
<name>A0A2P4Y0Z7_9STRA</name>
<dbReference type="EMBL" id="NCKW01006484">
    <property type="protein sequence ID" value="POM71476.1"/>
    <property type="molecule type" value="Genomic_DNA"/>
</dbReference>
<protein>
    <recommendedName>
        <fullName evidence="3">ISXO2-like transposase domain-containing protein</fullName>
    </recommendedName>
</protein>
<dbReference type="Proteomes" id="UP000237271">
    <property type="component" value="Unassembled WGS sequence"/>
</dbReference>
<proteinExistence type="predicted"/>